<gene>
    <name evidence="1" type="ORF">DC345_24005</name>
</gene>
<dbReference type="SUPFAM" id="SSF52058">
    <property type="entry name" value="L domain-like"/>
    <property type="match status" value="1"/>
</dbReference>
<dbReference type="RefSeq" id="WP_113055355.1">
    <property type="nucleotide sequence ID" value="NZ_QEVW01000016.1"/>
</dbReference>
<protein>
    <recommendedName>
        <fullName evidence="3">Leucine-rich repeat domain-containing protein</fullName>
    </recommendedName>
</protein>
<reference evidence="1 2" key="1">
    <citation type="submission" date="2018-04" db="EMBL/GenBank/DDBJ databases">
        <title>Paenibacillus taichungensis Genome sequencing and assembly.</title>
        <authorList>
            <person name="Xu J."/>
            <person name="Rensing C."/>
            <person name="Mazhar H.S."/>
        </authorList>
    </citation>
    <scope>NUCLEOTIDE SEQUENCE [LARGE SCALE GENOMIC DNA]</scope>
    <source>
        <strain evidence="1 2">NC1</strain>
    </source>
</reference>
<sequence>MKQRIELNPGWTREEVTALTAHPELKIVQYSEHNIPDVNLIQTLDEELFANRPDVTFRIYGFHSQSGDLSFLRYMNHVEKLVIDCTRHIHGIESLVELLRLKEFAFDVFEAESLDVLTVVPNSLEQLRIGKTKTKKTDLSILNRFTELKTLSVNGHTTNIETIGTLSSLRSLYISGMPLKELGYLKKLTDLHELHLSFGGAENLDSLAGMESLQLLKLLRVKGLSDLSVLNELKGLRLLGIEDQPHLTSLPSLENLTELQRVFLNNVKVESIDWAKTSKSLKGLALLQMKHITAEDIESLIHHKSLERMIVHLKSAKQQKVAKQAIMSAGMWDESGWWYKDEFLNI</sequence>
<organism evidence="1 2">
    <name type="scientific">Paenibacillus taichungensis</name>
    <dbReference type="NCBI Taxonomy" id="484184"/>
    <lineage>
        <taxon>Bacteria</taxon>
        <taxon>Bacillati</taxon>
        <taxon>Bacillota</taxon>
        <taxon>Bacilli</taxon>
        <taxon>Bacillales</taxon>
        <taxon>Paenibacillaceae</taxon>
        <taxon>Paenibacillus</taxon>
    </lineage>
</organism>
<dbReference type="EMBL" id="QEVW01000016">
    <property type="protein sequence ID" value="RAW11980.1"/>
    <property type="molecule type" value="Genomic_DNA"/>
</dbReference>
<proteinExistence type="predicted"/>
<dbReference type="Proteomes" id="UP000250642">
    <property type="component" value="Unassembled WGS sequence"/>
</dbReference>
<dbReference type="Gene3D" id="3.80.10.10">
    <property type="entry name" value="Ribonuclease Inhibitor"/>
    <property type="match status" value="1"/>
</dbReference>
<comment type="caution">
    <text evidence="1">The sequence shown here is derived from an EMBL/GenBank/DDBJ whole genome shotgun (WGS) entry which is preliminary data.</text>
</comment>
<evidence type="ECO:0000313" key="1">
    <source>
        <dbReference type="EMBL" id="RAW11980.1"/>
    </source>
</evidence>
<dbReference type="AlphaFoldDB" id="A0A329QI14"/>
<dbReference type="InterPro" id="IPR032675">
    <property type="entry name" value="LRR_dom_sf"/>
</dbReference>
<evidence type="ECO:0000313" key="2">
    <source>
        <dbReference type="Proteomes" id="UP000250642"/>
    </source>
</evidence>
<evidence type="ECO:0008006" key="3">
    <source>
        <dbReference type="Google" id="ProtNLM"/>
    </source>
</evidence>
<name>A0A329QI14_9BACL</name>
<accession>A0A329QI14</accession>